<feature type="compositionally biased region" description="Acidic residues" evidence="1">
    <location>
        <begin position="94"/>
        <end position="109"/>
    </location>
</feature>
<keyword evidence="4" id="KW-1185">Reference proteome</keyword>
<keyword evidence="2" id="KW-1133">Transmembrane helix</keyword>
<evidence type="ECO:0000313" key="4">
    <source>
        <dbReference type="Proteomes" id="UP001217918"/>
    </source>
</evidence>
<evidence type="ECO:0000313" key="3">
    <source>
        <dbReference type="EMBL" id="KAK2070662.1"/>
    </source>
</evidence>
<organism evidence="3 4">
    <name type="scientific">Phyllachora maydis</name>
    <dbReference type="NCBI Taxonomy" id="1825666"/>
    <lineage>
        <taxon>Eukaryota</taxon>
        <taxon>Fungi</taxon>
        <taxon>Dikarya</taxon>
        <taxon>Ascomycota</taxon>
        <taxon>Pezizomycotina</taxon>
        <taxon>Sordariomycetes</taxon>
        <taxon>Sordariomycetidae</taxon>
        <taxon>Phyllachorales</taxon>
        <taxon>Phyllachoraceae</taxon>
        <taxon>Phyllachora</taxon>
    </lineage>
</organism>
<proteinExistence type="predicted"/>
<protein>
    <submittedName>
        <fullName evidence="3">Uncharacterized protein</fullName>
    </submittedName>
</protein>
<dbReference type="AlphaFoldDB" id="A0AAD9I503"/>
<name>A0AAD9I503_9PEZI</name>
<keyword evidence="2" id="KW-0812">Transmembrane</keyword>
<feature type="transmembrane region" description="Helical" evidence="2">
    <location>
        <begin position="128"/>
        <end position="149"/>
    </location>
</feature>
<feature type="compositionally biased region" description="Basic and acidic residues" evidence="1">
    <location>
        <begin position="110"/>
        <end position="121"/>
    </location>
</feature>
<reference evidence="3" key="1">
    <citation type="journal article" date="2023" name="Mol. Plant Microbe Interact.">
        <title>Elucidating the Obligate Nature and Biological Capacity of an Invasive Fungal Corn Pathogen.</title>
        <authorList>
            <person name="MacCready J.S."/>
            <person name="Roggenkamp E.M."/>
            <person name="Gdanetz K."/>
            <person name="Chilvers M.I."/>
        </authorList>
    </citation>
    <scope>NUCLEOTIDE SEQUENCE</scope>
    <source>
        <strain evidence="3">PM02</strain>
    </source>
</reference>
<feature type="region of interest" description="Disordered" evidence="1">
    <location>
        <begin position="88"/>
        <end position="121"/>
    </location>
</feature>
<dbReference type="EMBL" id="JAQQPM010000004">
    <property type="protein sequence ID" value="KAK2070662.1"/>
    <property type="molecule type" value="Genomic_DNA"/>
</dbReference>
<evidence type="ECO:0000256" key="2">
    <source>
        <dbReference type="SAM" id="Phobius"/>
    </source>
</evidence>
<comment type="caution">
    <text evidence="3">The sequence shown here is derived from an EMBL/GenBank/DDBJ whole genome shotgun (WGS) entry which is preliminary data.</text>
</comment>
<keyword evidence="2" id="KW-0472">Membrane</keyword>
<accession>A0AAD9I503</accession>
<dbReference type="Proteomes" id="UP001217918">
    <property type="component" value="Unassembled WGS sequence"/>
</dbReference>
<gene>
    <name evidence="3" type="ORF">P8C59_005139</name>
</gene>
<sequence length="155" mass="16117">MRGCATYSCRISTAAAIPVNTAAAKPAKPADTAAIPAAAAKAAAAKAAAAEPASTAATAVVDNISNAIPSVISKAALSAYVALHTKAKAKAKEEEEEEEEEEGEEEEDKEVIKEEKDIESRGKKDKGLYTCFKLLLPYLTISIVATLHMPSKGNS</sequence>
<evidence type="ECO:0000256" key="1">
    <source>
        <dbReference type="SAM" id="MobiDB-lite"/>
    </source>
</evidence>